<dbReference type="AlphaFoldDB" id="O64463"/>
<dbReference type="Pfam" id="PF00078">
    <property type="entry name" value="RVT_1"/>
    <property type="match status" value="1"/>
</dbReference>
<dbReference type="PANTHER" id="PTHR47027:SF20">
    <property type="entry name" value="REVERSE TRANSCRIPTASE-LIKE PROTEIN WITH RNA-DIRECTED DNA POLYMERASE DOMAIN"/>
    <property type="match status" value="1"/>
</dbReference>
<proteinExistence type="predicted"/>
<dbReference type="EMBL" id="AB013875">
    <property type="protein sequence ID" value="BAA28617.1"/>
    <property type="molecule type" value="Genomic_DNA"/>
</dbReference>
<dbReference type="GO" id="GO:0003964">
    <property type="term" value="F:RNA-directed DNA polymerase activity"/>
    <property type="evidence" value="ECO:0007669"/>
    <property type="project" value="UniProtKB-KW"/>
</dbReference>
<dbReference type="PANTHER" id="PTHR47027">
    <property type="entry name" value="REVERSE TRANSCRIPTASE DOMAIN-CONTAINING PROTEIN"/>
    <property type="match status" value="1"/>
</dbReference>
<protein>
    <submittedName>
        <fullName evidence="2">Gene, similar to reverse transcriptase genes of various retrotransposons</fullName>
    </submittedName>
</protein>
<organism evidence="2">
    <name type="scientific">Chlorella vulgaris</name>
    <name type="common">Green alga</name>
    <dbReference type="NCBI Taxonomy" id="3077"/>
    <lineage>
        <taxon>Eukaryota</taxon>
        <taxon>Viridiplantae</taxon>
        <taxon>Chlorophyta</taxon>
        <taxon>core chlorophytes</taxon>
        <taxon>Trebouxiophyceae</taxon>
        <taxon>Chlorellales</taxon>
        <taxon>Chlorellaceae</taxon>
        <taxon>Chlorella clade</taxon>
        <taxon>Chlorella</taxon>
    </lineage>
</organism>
<keyword evidence="2" id="KW-0548">Nucleotidyltransferase</keyword>
<evidence type="ECO:0000259" key="1">
    <source>
        <dbReference type="Pfam" id="PF00078"/>
    </source>
</evidence>
<name>O64463_CHLVU</name>
<dbReference type="PIR" id="T07188">
    <property type="entry name" value="T07188"/>
</dbReference>
<reference evidence="2" key="1">
    <citation type="submission" date="1998-05" db="EMBL/GenBank/DDBJ databases">
        <title>Molecular anatomy of a small chromosome in the green algae Chlorella vulgaris.</title>
        <authorList>
            <person name="Noutoshi Y."/>
            <person name="Ito Y."/>
            <person name="Kanetani S."/>
            <person name="Fujie M."/>
            <person name="Usami S."/>
            <person name="Yamada T."/>
        </authorList>
    </citation>
    <scope>NUCLEOTIDE SEQUENCE</scope>
    <source>
        <strain evidence="2">C-169</strain>
    </source>
</reference>
<keyword evidence="2" id="KW-0695">RNA-directed DNA polymerase</keyword>
<evidence type="ECO:0000313" key="2">
    <source>
        <dbReference type="EMBL" id="BAA28617.1"/>
    </source>
</evidence>
<feature type="domain" description="Reverse transcriptase" evidence="1">
    <location>
        <begin position="37"/>
        <end position="110"/>
    </location>
</feature>
<keyword evidence="2" id="KW-0808">Transferase</keyword>
<accession>O64463</accession>
<sequence length="191" mass="20814">MHVQKVFNLWDGLHRHLLQRCPGVGPQLRPGSCVPDLGYADDFALLATTPAHLQRLIDAAAEFCEQTGMVISVDKTKIVVFSSSLPGPFQWLCGGAPLHWVQQFEYLGAPFDGAQGINLTFGKLHRNMWGAWAQLRQQYGKLHCSMSAGLLLRLYDACVPPTASYGCEVWGLRSLPGGDSGGAGLPWPPLT</sequence>
<dbReference type="InterPro" id="IPR000477">
    <property type="entry name" value="RT_dom"/>
</dbReference>